<feature type="compositionally biased region" description="Low complexity" evidence="1">
    <location>
        <begin position="340"/>
        <end position="353"/>
    </location>
</feature>
<dbReference type="Proteomes" id="UP001287356">
    <property type="component" value="Unassembled WGS sequence"/>
</dbReference>
<evidence type="ECO:0000256" key="1">
    <source>
        <dbReference type="SAM" id="MobiDB-lite"/>
    </source>
</evidence>
<proteinExistence type="predicted"/>
<feature type="region of interest" description="Disordered" evidence="1">
    <location>
        <begin position="339"/>
        <end position="366"/>
    </location>
</feature>
<evidence type="ECO:0008006" key="4">
    <source>
        <dbReference type="Google" id="ProtNLM"/>
    </source>
</evidence>
<feature type="compositionally biased region" description="Polar residues" evidence="1">
    <location>
        <begin position="260"/>
        <end position="275"/>
    </location>
</feature>
<evidence type="ECO:0000313" key="3">
    <source>
        <dbReference type="Proteomes" id="UP001287356"/>
    </source>
</evidence>
<name>A0AAE0N0R7_9PEZI</name>
<reference evidence="2" key="2">
    <citation type="submission" date="2023-06" db="EMBL/GenBank/DDBJ databases">
        <authorList>
            <consortium name="Lawrence Berkeley National Laboratory"/>
            <person name="Haridas S."/>
            <person name="Hensen N."/>
            <person name="Bonometti L."/>
            <person name="Westerberg I."/>
            <person name="Brannstrom I.O."/>
            <person name="Guillou S."/>
            <person name="Cros-Aarteil S."/>
            <person name="Calhoun S."/>
            <person name="Kuo A."/>
            <person name="Mondo S."/>
            <person name="Pangilinan J."/>
            <person name="Riley R."/>
            <person name="Labutti K."/>
            <person name="Andreopoulos B."/>
            <person name="Lipzen A."/>
            <person name="Chen C."/>
            <person name="Yanf M."/>
            <person name="Daum C."/>
            <person name="Ng V."/>
            <person name="Clum A."/>
            <person name="Steindorff A."/>
            <person name="Ohm R."/>
            <person name="Martin F."/>
            <person name="Silar P."/>
            <person name="Natvig D."/>
            <person name="Lalanne C."/>
            <person name="Gautier V."/>
            <person name="Ament-Velasquez S.L."/>
            <person name="Kruys A."/>
            <person name="Hutchinson M.I."/>
            <person name="Powell A.J."/>
            <person name="Barry K."/>
            <person name="Miller A.N."/>
            <person name="Grigoriev I.V."/>
            <person name="Debuchy R."/>
            <person name="Gladieux P."/>
            <person name="Thoren M.H."/>
            <person name="Johannesson H."/>
        </authorList>
    </citation>
    <scope>NUCLEOTIDE SEQUENCE</scope>
    <source>
        <strain evidence="2">CBS 958.72</strain>
    </source>
</reference>
<comment type="caution">
    <text evidence="2">The sequence shown here is derived from an EMBL/GenBank/DDBJ whole genome shotgun (WGS) entry which is preliminary data.</text>
</comment>
<feature type="compositionally biased region" description="Acidic residues" evidence="1">
    <location>
        <begin position="558"/>
        <end position="584"/>
    </location>
</feature>
<keyword evidence="3" id="KW-1185">Reference proteome</keyword>
<dbReference type="AlphaFoldDB" id="A0AAE0N0R7"/>
<evidence type="ECO:0000313" key="2">
    <source>
        <dbReference type="EMBL" id="KAK3365938.1"/>
    </source>
</evidence>
<accession>A0AAE0N0R7</accession>
<reference evidence="2" key="1">
    <citation type="journal article" date="2023" name="Mol. Phylogenet. Evol.">
        <title>Genome-scale phylogeny and comparative genomics of the fungal order Sordariales.</title>
        <authorList>
            <person name="Hensen N."/>
            <person name="Bonometti L."/>
            <person name="Westerberg I."/>
            <person name="Brannstrom I.O."/>
            <person name="Guillou S."/>
            <person name="Cros-Aarteil S."/>
            <person name="Calhoun S."/>
            <person name="Haridas S."/>
            <person name="Kuo A."/>
            <person name="Mondo S."/>
            <person name="Pangilinan J."/>
            <person name="Riley R."/>
            <person name="LaButti K."/>
            <person name="Andreopoulos B."/>
            <person name="Lipzen A."/>
            <person name="Chen C."/>
            <person name="Yan M."/>
            <person name="Daum C."/>
            <person name="Ng V."/>
            <person name="Clum A."/>
            <person name="Steindorff A."/>
            <person name="Ohm R.A."/>
            <person name="Martin F."/>
            <person name="Silar P."/>
            <person name="Natvig D.O."/>
            <person name="Lalanne C."/>
            <person name="Gautier V."/>
            <person name="Ament-Velasquez S.L."/>
            <person name="Kruys A."/>
            <person name="Hutchinson M.I."/>
            <person name="Powell A.J."/>
            <person name="Barry K."/>
            <person name="Miller A.N."/>
            <person name="Grigoriev I.V."/>
            <person name="Debuchy R."/>
            <person name="Gladieux P."/>
            <person name="Hiltunen Thoren M."/>
            <person name="Johannesson H."/>
        </authorList>
    </citation>
    <scope>NUCLEOTIDE SEQUENCE</scope>
    <source>
        <strain evidence="2">CBS 958.72</strain>
    </source>
</reference>
<dbReference type="EMBL" id="JAULSN010000008">
    <property type="protein sequence ID" value="KAK3365938.1"/>
    <property type="molecule type" value="Genomic_DNA"/>
</dbReference>
<organism evidence="2 3">
    <name type="scientific">Lasiosphaeria ovina</name>
    <dbReference type="NCBI Taxonomy" id="92902"/>
    <lineage>
        <taxon>Eukaryota</taxon>
        <taxon>Fungi</taxon>
        <taxon>Dikarya</taxon>
        <taxon>Ascomycota</taxon>
        <taxon>Pezizomycotina</taxon>
        <taxon>Sordariomycetes</taxon>
        <taxon>Sordariomycetidae</taxon>
        <taxon>Sordariales</taxon>
        <taxon>Lasiosphaeriaceae</taxon>
        <taxon>Lasiosphaeria</taxon>
    </lineage>
</organism>
<feature type="compositionally biased region" description="Acidic residues" evidence="1">
    <location>
        <begin position="493"/>
        <end position="502"/>
    </location>
</feature>
<sequence length="688" mass="76546">MAGRRRRASNSTVGSVEEAQVRWTRESSILRPTSPAVPDSNWPCYVLTDAVIYQKDGTTLANPLLVHVEGPMIFRGKLEIDDDPELLANLVKPMSKSISVPIEICQSERYSIGYDPLTLWVSGAAGWFEIVPSPKYEAMYSQIREAVTLYYEVLDVYDKHQNALRAKKKSKKSLAAPTLDDIFFKYAVAVGDGVTRDEVEARCHKWAQFLIAHFPKEVDVKWESTLFSKWIHQSHPDLKGKTAKAVPKAAAVQPPPETAGTGTANIENALRNTSLPERPSSKSGRPRRQFSESKDVKMSGVGPSQSPQPTPPDKGKAKAKFPIETPVPLPAIYHQLADTPASLKPSPSPASRDSSPENAGSDDPIDRLVDILQEITTEMDVMKANFPKIHSTMFFKCKIKNYAATKDITRYYSQRLLPLLGPEWKGSPFYDYVKTTSLEPYKPPENITPEEMPAQLIRRMKLPPRAPKMAPAVELPPAIDHRAKAKKASQKLEEDESDDEFPPSEKQLQPAGRKSGKGAGLRLLSASKKRPASEMDDEESSSRRRGRKPSKRPHLGTDEDENMEDANETSDLGSLDDPDDDDDQSVGMHTHVPKDAVRVVVHAERIPTMSPSGPNGTWTCDQDGCGYVVRSAEDQVAQEIIAGHFRDHEAQLEKINLAMKESRGHMPIKYAYFPPVLLIVHFPPSPRR</sequence>
<gene>
    <name evidence="2" type="ORF">B0T24DRAFT_406831</name>
</gene>
<feature type="region of interest" description="Disordered" evidence="1">
    <location>
        <begin position="238"/>
        <end position="320"/>
    </location>
</feature>
<protein>
    <recommendedName>
        <fullName evidence="4">DNA (cytosine-5)-methyltransferase 1 replication foci domain-containing protein</fullName>
    </recommendedName>
</protein>
<feature type="region of interest" description="Disordered" evidence="1">
    <location>
        <begin position="468"/>
        <end position="590"/>
    </location>
</feature>
<feature type="compositionally biased region" description="Basic residues" evidence="1">
    <location>
        <begin position="543"/>
        <end position="554"/>
    </location>
</feature>
<feature type="compositionally biased region" description="Low complexity" evidence="1">
    <location>
        <begin position="243"/>
        <end position="252"/>
    </location>
</feature>